<evidence type="ECO:0000313" key="2">
    <source>
        <dbReference type="EMBL" id="CAG5109476.1"/>
    </source>
</evidence>
<sequence>MNLTFFAFSIINFVSANPLNLQQRSADEYNEFLDGMMFVGKRSPSPGFWDDSKMANLINGNNLFGAL</sequence>
<protein>
    <submittedName>
        <fullName evidence="2">Oidioi.mRNA.OKI2018_I69.chr2.g4009.t1.cds</fullName>
    </submittedName>
</protein>
<keyword evidence="1" id="KW-0732">Signal</keyword>
<dbReference type="Proteomes" id="UP001158576">
    <property type="component" value="Chromosome 2"/>
</dbReference>
<gene>
    <name evidence="2" type="ORF">OKIOD_LOCUS12774</name>
</gene>
<reference evidence="2 3" key="1">
    <citation type="submission" date="2021-04" db="EMBL/GenBank/DDBJ databases">
        <authorList>
            <person name="Bliznina A."/>
        </authorList>
    </citation>
    <scope>NUCLEOTIDE SEQUENCE [LARGE SCALE GENOMIC DNA]</scope>
</reference>
<organism evidence="2 3">
    <name type="scientific">Oikopleura dioica</name>
    <name type="common">Tunicate</name>
    <dbReference type="NCBI Taxonomy" id="34765"/>
    <lineage>
        <taxon>Eukaryota</taxon>
        <taxon>Metazoa</taxon>
        <taxon>Chordata</taxon>
        <taxon>Tunicata</taxon>
        <taxon>Appendicularia</taxon>
        <taxon>Copelata</taxon>
        <taxon>Oikopleuridae</taxon>
        <taxon>Oikopleura</taxon>
    </lineage>
</organism>
<feature type="chain" id="PRO_5045705592" evidence="1">
    <location>
        <begin position="17"/>
        <end position="67"/>
    </location>
</feature>
<proteinExistence type="predicted"/>
<evidence type="ECO:0000256" key="1">
    <source>
        <dbReference type="SAM" id="SignalP"/>
    </source>
</evidence>
<name>A0ABN7SVM0_OIKDI</name>
<dbReference type="EMBL" id="OU015567">
    <property type="protein sequence ID" value="CAG5109476.1"/>
    <property type="molecule type" value="Genomic_DNA"/>
</dbReference>
<keyword evidence="3" id="KW-1185">Reference proteome</keyword>
<accession>A0ABN7SVM0</accession>
<feature type="signal peptide" evidence="1">
    <location>
        <begin position="1"/>
        <end position="16"/>
    </location>
</feature>
<evidence type="ECO:0000313" key="3">
    <source>
        <dbReference type="Proteomes" id="UP001158576"/>
    </source>
</evidence>